<reference evidence="3" key="1">
    <citation type="journal article" date="2014" name="Appl. Environ. Microbiol.">
        <title>Molecular Epidemiology of Cases of Mycoplasma californicum Infection in Japan.</title>
        <authorList>
            <person name="Hata E."/>
            <person name="Suzuki K."/>
            <person name="Hanyu H."/>
            <person name="Itoh M."/>
            <person name="Higuchi H."/>
            <person name="Kobayashi H."/>
        </authorList>
    </citation>
    <scope>NUCLEOTIDE SEQUENCE</scope>
    <source>
        <strain evidence="3">HAZ160_1</strain>
    </source>
</reference>
<gene>
    <name evidence="3" type="primary">rsmD</name>
    <name evidence="3" type="ORF">MCAL160_0031</name>
</gene>
<dbReference type="PIRSF" id="PIRSF004553">
    <property type="entry name" value="CHP00095"/>
    <property type="match status" value="1"/>
</dbReference>
<reference evidence="3" key="2">
    <citation type="journal article" date="2014" name="Genome Announc.">
        <title>Complete Genome Sequence of Mycoplasma californicum Strain HAZ160_1 from Bovine Mastitic Milk in Japan.</title>
        <authorList>
            <person name="Hata E."/>
            <person name="Murakami K."/>
        </authorList>
    </citation>
    <scope>NUCLEOTIDE SEQUENCE</scope>
    <source>
        <strain evidence="3">HAZ160_1</strain>
    </source>
</reference>
<dbReference type="EMBL" id="AP013353">
    <property type="protein sequence ID" value="BAP00792.1"/>
    <property type="molecule type" value="Genomic_DNA"/>
</dbReference>
<evidence type="ECO:0000256" key="2">
    <source>
        <dbReference type="ARBA" id="ARBA00022679"/>
    </source>
</evidence>
<dbReference type="RefSeq" id="WP_041102799.1">
    <property type="nucleotide sequence ID" value="NZ_AP013353.1"/>
</dbReference>
<dbReference type="NCBIfam" id="TIGR00095">
    <property type="entry name" value="16S rRNA (guanine(966)-N(2))-methyltransferase RsmD"/>
    <property type="match status" value="1"/>
</dbReference>
<organism evidence="3">
    <name type="scientific">Mycoplasmopsis californica HAZ160_1</name>
    <dbReference type="NCBI Taxonomy" id="1397850"/>
    <lineage>
        <taxon>Bacteria</taxon>
        <taxon>Bacillati</taxon>
        <taxon>Mycoplasmatota</taxon>
        <taxon>Mycoplasmoidales</taxon>
        <taxon>Metamycoplasmataceae</taxon>
        <taxon>Mycoplasmopsis</taxon>
    </lineage>
</organism>
<keyword evidence="1 3" id="KW-0489">Methyltransferase</keyword>
<proteinExistence type="predicted"/>
<dbReference type="PANTHER" id="PTHR43542">
    <property type="entry name" value="METHYLTRANSFERASE"/>
    <property type="match status" value="1"/>
</dbReference>
<dbReference type="GO" id="GO:0003676">
    <property type="term" value="F:nucleic acid binding"/>
    <property type="evidence" value="ECO:0007669"/>
    <property type="project" value="InterPro"/>
</dbReference>
<evidence type="ECO:0000313" key="3">
    <source>
        <dbReference type="EMBL" id="BAP00792.1"/>
    </source>
</evidence>
<dbReference type="CDD" id="cd02440">
    <property type="entry name" value="AdoMet_MTases"/>
    <property type="match status" value="1"/>
</dbReference>
<dbReference type="PROSITE" id="PS00092">
    <property type="entry name" value="N6_MTASE"/>
    <property type="match status" value="1"/>
</dbReference>
<evidence type="ECO:0000256" key="1">
    <source>
        <dbReference type="ARBA" id="ARBA00022603"/>
    </source>
</evidence>
<name>A0AAT9F7D7_9BACT</name>
<reference evidence="3" key="4">
    <citation type="submission" date="2024-06" db="EMBL/GenBank/DDBJ databases">
        <authorList>
            <consortium name="Mycoplasma californicum genome sequencing consortium"/>
            <person name="Hata E."/>
            <person name="Tanaka K."/>
            <person name="Tamamura Y."/>
        </authorList>
    </citation>
    <scope>NUCLEOTIDE SEQUENCE</scope>
    <source>
        <strain evidence="3">HAZ160_1</strain>
    </source>
</reference>
<sequence>MLRIISGKYRRLQILQPRKENTRATKDSIREAIFNTLRFDIEGKIVLDLFAGSGAMGIEAISNGCAKALLVDNDSECFKVISDNLNNLKINNVQIFKDDAIQWLRNMGGRVFDFIFIDPPYHKYNLVNEALNLIVELKYLEKFGTIILETDDITQIVIPRELIISKTKQYGKTTIVYITNVV</sequence>
<dbReference type="KEGG" id="mcm:MCAL160_0031"/>
<dbReference type="InterPro" id="IPR004398">
    <property type="entry name" value="RNA_MeTrfase_RsmD"/>
</dbReference>
<dbReference type="GO" id="GO:0008168">
    <property type="term" value="F:methyltransferase activity"/>
    <property type="evidence" value="ECO:0007669"/>
    <property type="project" value="UniProtKB-KW"/>
</dbReference>
<dbReference type="PANTHER" id="PTHR43542:SF1">
    <property type="entry name" value="METHYLTRANSFERASE"/>
    <property type="match status" value="1"/>
</dbReference>
<dbReference type="Pfam" id="PF03602">
    <property type="entry name" value="Cons_hypoth95"/>
    <property type="match status" value="1"/>
</dbReference>
<dbReference type="Gene3D" id="3.40.50.150">
    <property type="entry name" value="Vaccinia Virus protein VP39"/>
    <property type="match status" value="1"/>
</dbReference>
<keyword evidence="2" id="KW-0808">Transferase</keyword>
<accession>A0AAT9F7D7</accession>
<dbReference type="SUPFAM" id="SSF53335">
    <property type="entry name" value="S-adenosyl-L-methionine-dependent methyltransferases"/>
    <property type="match status" value="1"/>
</dbReference>
<protein>
    <submittedName>
        <fullName evidence="3">DNA methylase</fullName>
    </submittedName>
</protein>
<dbReference type="GO" id="GO:0031167">
    <property type="term" value="P:rRNA methylation"/>
    <property type="evidence" value="ECO:0007669"/>
    <property type="project" value="InterPro"/>
</dbReference>
<reference evidence="3" key="3">
    <citation type="journal article" date="2019" name="Vet. Microbiol.">
        <title>Mutations associated with change of susceptibility to lincosamides and/or macrolides in field and laboratory-derived Mycoplasma californicum strains in Japan, and development of a rapid detection method for these mutations.</title>
        <authorList>
            <person name="Hata E."/>
            <person name="Nagai K."/>
            <person name="Murakami K."/>
        </authorList>
    </citation>
    <scope>NUCLEOTIDE SEQUENCE</scope>
    <source>
        <strain evidence="3">HAZ160_1</strain>
    </source>
</reference>
<dbReference type="InterPro" id="IPR002052">
    <property type="entry name" value="DNA_methylase_N6_adenine_CS"/>
</dbReference>
<dbReference type="AlphaFoldDB" id="A0AAT9F7D7"/>
<dbReference type="InterPro" id="IPR029063">
    <property type="entry name" value="SAM-dependent_MTases_sf"/>
</dbReference>